<gene>
    <name evidence="6" type="ordered locus">A2cp1_3789</name>
</gene>
<feature type="region of interest" description="Disordered" evidence="2">
    <location>
        <begin position="190"/>
        <end position="257"/>
    </location>
</feature>
<dbReference type="AlphaFoldDB" id="B8J7D3"/>
<keyword evidence="1" id="KW-0802">TPR repeat</keyword>
<feature type="domain" description="PEGA" evidence="5">
    <location>
        <begin position="124"/>
        <end position="188"/>
    </location>
</feature>
<feature type="signal peptide" evidence="4">
    <location>
        <begin position="1"/>
        <end position="27"/>
    </location>
</feature>
<feature type="chain" id="PRO_5002872570" evidence="4">
    <location>
        <begin position="28"/>
        <end position="338"/>
    </location>
</feature>
<dbReference type="Gene3D" id="1.25.40.10">
    <property type="entry name" value="Tetratricopeptide repeat domain"/>
    <property type="match status" value="1"/>
</dbReference>
<evidence type="ECO:0000256" key="2">
    <source>
        <dbReference type="SAM" id="MobiDB-lite"/>
    </source>
</evidence>
<dbReference type="SUPFAM" id="SSF48452">
    <property type="entry name" value="TPR-like"/>
    <property type="match status" value="1"/>
</dbReference>
<dbReference type="KEGG" id="acp:A2cp1_3789"/>
<keyword evidence="3" id="KW-1133">Transmembrane helix</keyword>
<dbReference type="Proteomes" id="UP000007089">
    <property type="component" value="Chromosome"/>
</dbReference>
<keyword evidence="3" id="KW-0812">Transmembrane</keyword>
<evidence type="ECO:0000313" key="7">
    <source>
        <dbReference type="Proteomes" id="UP000007089"/>
    </source>
</evidence>
<evidence type="ECO:0000313" key="6">
    <source>
        <dbReference type="EMBL" id="ACL67113.1"/>
    </source>
</evidence>
<evidence type="ECO:0000256" key="3">
    <source>
        <dbReference type="SAM" id="Phobius"/>
    </source>
</evidence>
<dbReference type="PROSITE" id="PS50005">
    <property type="entry name" value="TPR"/>
    <property type="match status" value="1"/>
</dbReference>
<name>B8J7D3_ANAD2</name>
<feature type="repeat" description="TPR" evidence="1">
    <location>
        <begin position="33"/>
        <end position="66"/>
    </location>
</feature>
<dbReference type="InterPro" id="IPR013229">
    <property type="entry name" value="PEGA"/>
</dbReference>
<evidence type="ECO:0000256" key="4">
    <source>
        <dbReference type="SAM" id="SignalP"/>
    </source>
</evidence>
<keyword evidence="3" id="KW-0472">Membrane</keyword>
<organism evidence="6 7">
    <name type="scientific">Anaeromyxobacter dehalogenans (strain ATCC BAA-258 / DSM 21875 / 2CP-1)</name>
    <dbReference type="NCBI Taxonomy" id="455488"/>
    <lineage>
        <taxon>Bacteria</taxon>
        <taxon>Pseudomonadati</taxon>
        <taxon>Myxococcota</taxon>
        <taxon>Myxococcia</taxon>
        <taxon>Myxococcales</taxon>
        <taxon>Cystobacterineae</taxon>
        <taxon>Anaeromyxobacteraceae</taxon>
        <taxon>Anaeromyxobacter</taxon>
    </lineage>
</organism>
<feature type="compositionally biased region" description="Low complexity" evidence="2">
    <location>
        <begin position="200"/>
        <end position="226"/>
    </location>
</feature>
<feature type="transmembrane region" description="Helical" evidence="3">
    <location>
        <begin position="315"/>
        <end position="334"/>
    </location>
</feature>
<feature type="transmembrane region" description="Helical" evidence="3">
    <location>
        <begin position="261"/>
        <end position="281"/>
    </location>
</feature>
<dbReference type="Pfam" id="PF08308">
    <property type="entry name" value="PEGA"/>
    <property type="match status" value="1"/>
</dbReference>
<dbReference type="InterPro" id="IPR008969">
    <property type="entry name" value="CarboxyPept-like_regulatory"/>
</dbReference>
<sequence length="338" mass="34902">MTRPWRLLPLLALVTASAASIPAAARADDVTEASAHFRKGSALYQQRQWRAAIAEFDAAYRLKPHGAIHFNVARCREQLQEWPGALRSYTDYLREVPDARDRAAVRAAIGRIEARLAAAGVQALLVYTDPPGAEVRIDGRPRGTTPFHLTLPPGPYTIALALEGYAPVEQAVEVGASASRVVEVVLQPGSAPAPAPPAAPTVRASPPAPGAPVAGAAAPQPGRATALPGAAPARPDLSARAPAAPVPLTPAPQARPSRHRVYTWVAAGAAAAALAAGALYGQAAQRKRDALVDGAPHDDASALARDARSKARTANVLYGIAGAAGAAGVTLFFVEGTF</sequence>
<proteinExistence type="predicted"/>
<dbReference type="HOGENOM" id="CLU_820496_0_0_7"/>
<dbReference type="InterPro" id="IPR019734">
    <property type="entry name" value="TPR_rpt"/>
</dbReference>
<dbReference type="EMBL" id="CP001359">
    <property type="protein sequence ID" value="ACL67113.1"/>
    <property type="molecule type" value="Genomic_DNA"/>
</dbReference>
<keyword evidence="4" id="KW-0732">Signal</keyword>
<dbReference type="SUPFAM" id="SSF49464">
    <property type="entry name" value="Carboxypeptidase regulatory domain-like"/>
    <property type="match status" value="1"/>
</dbReference>
<protein>
    <submittedName>
        <fullName evidence="6">PEGA domain protein</fullName>
    </submittedName>
</protein>
<reference evidence="6" key="1">
    <citation type="submission" date="2009-01" db="EMBL/GenBank/DDBJ databases">
        <title>Complete sequence of Anaeromyxobacter dehalogenans 2CP-1.</title>
        <authorList>
            <consortium name="US DOE Joint Genome Institute"/>
            <person name="Lucas S."/>
            <person name="Copeland A."/>
            <person name="Lapidus A."/>
            <person name="Glavina del Rio T."/>
            <person name="Dalin E."/>
            <person name="Tice H."/>
            <person name="Bruce D."/>
            <person name="Goodwin L."/>
            <person name="Pitluck S."/>
            <person name="Saunders E."/>
            <person name="Brettin T."/>
            <person name="Detter J.C."/>
            <person name="Han C."/>
            <person name="Larimer F."/>
            <person name="Land M."/>
            <person name="Hauser L."/>
            <person name="Kyrpides N."/>
            <person name="Ovchinnikova G."/>
            <person name="Beliaev A.S."/>
            <person name="Richardson P."/>
        </authorList>
    </citation>
    <scope>NUCLEOTIDE SEQUENCE</scope>
    <source>
        <strain evidence="6">2CP-1</strain>
    </source>
</reference>
<evidence type="ECO:0000256" key="1">
    <source>
        <dbReference type="PROSITE-ProRule" id="PRU00339"/>
    </source>
</evidence>
<evidence type="ECO:0000259" key="5">
    <source>
        <dbReference type="Pfam" id="PF08308"/>
    </source>
</evidence>
<accession>B8J7D3</accession>
<dbReference type="InterPro" id="IPR011990">
    <property type="entry name" value="TPR-like_helical_dom_sf"/>
</dbReference>
<keyword evidence="7" id="KW-1185">Reference proteome</keyword>
<dbReference type="RefSeq" id="WP_015934868.1">
    <property type="nucleotide sequence ID" value="NC_011891.1"/>
</dbReference>